<accession>A0A816H718</accession>
<name>A0A816H718_ADIRI</name>
<proteinExistence type="predicted"/>
<dbReference type="Proteomes" id="UP000663828">
    <property type="component" value="Unassembled WGS sequence"/>
</dbReference>
<dbReference type="EMBL" id="CAJNOR010015432">
    <property type="protein sequence ID" value="CAF1682235.1"/>
    <property type="molecule type" value="Genomic_DNA"/>
</dbReference>
<evidence type="ECO:0000313" key="1">
    <source>
        <dbReference type="EMBL" id="CAF1682235.1"/>
    </source>
</evidence>
<keyword evidence="2" id="KW-1185">Reference proteome</keyword>
<reference evidence="1" key="1">
    <citation type="submission" date="2021-02" db="EMBL/GenBank/DDBJ databases">
        <authorList>
            <person name="Nowell W R."/>
        </authorList>
    </citation>
    <scope>NUCLEOTIDE SEQUENCE</scope>
</reference>
<comment type="caution">
    <text evidence="1">The sequence shown here is derived from an EMBL/GenBank/DDBJ whole genome shotgun (WGS) entry which is preliminary data.</text>
</comment>
<organism evidence="1 2">
    <name type="scientific">Adineta ricciae</name>
    <name type="common">Rotifer</name>
    <dbReference type="NCBI Taxonomy" id="249248"/>
    <lineage>
        <taxon>Eukaryota</taxon>
        <taxon>Metazoa</taxon>
        <taxon>Spiralia</taxon>
        <taxon>Gnathifera</taxon>
        <taxon>Rotifera</taxon>
        <taxon>Eurotatoria</taxon>
        <taxon>Bdelloidea</taxon>
        <taxon>Adinetida</taxon>
        <taxon>Adinetidae</taxon>
        <taxon>Adineta</taxon>
    </lineage>
</organism>
<protein>
    <submittedName>
        <fullName evidence="1">Uncharacterized protein</fullName>
    </submittedName>
</protein>
<evidence type="ECO:0000313" key="2">
    <source>
        <dbReference type="Proteomes" id="UP000663828"/>
    </source>
</evidence>
<dbReference type="AlphaFoldDB" id="A0A816H718"/>
<gene>
    <name evidence="1" type="ORF">XAT740_LOCUS60854</name>
</gene>
<sequence length="127" mass="14677">MATNNTDDNNLETFSLLWLDAAIHTNTENQEAQKQLRACINHVIPFEDPNRCQRYIQTTSSQDRLVLIVSGRLGREVVPLIHQIRQLSSVYVYCMDEEGNKKWAKDFKKVKAVVVNLNDLIFQIKTD</sequence>